<reference evidence="1" key="2">
    <citation type="submission" date="2022-01" db="EMBL/GenBank/DDBJ databases">
        <authorList>
            <person name="Yamashiro T."/>
            <person name="Shiraishi A."/>
            <person name="Satake H."/>
            <person name="Nakayama K."/>
        </authorList>
    </citation>
    <scope>NUCLEOTIDE SEQUENCE</scope>
</reference>
<protein>
    <submittedName>
        <fullName evidence="1">Outer envelope pore protein 24, chloroplastic-like protein</fullName>
    </submittedName>
</protein>
<evidence type="ECO:0000313" key="2">
    <source>
        <dbReference type="Proteomes" id="UP001151760"/>
    </source>
</evidence>
<sequence length="213" mass="23441">MMKATFKGSYDPDNSDATGSVVLNAGNINLRASVTNDTFVNGPSINGLTLSLESPGSFTVDYNLPKKDVRFQFMNTVRVSGRPLNLSYSHSVFGKQTKLDSVLMLDENNKVSANYGFESGNCEVKYSYVHGGVMTFEPRYDFGDKSWDLALSRRISDDSVVRGSYRSSTKVLGLDLTKSSFANGSFKVSASVNLAEEKKTPKITAESIWDFEM</sequence>
<name>A0ABQ4YE03_9ASTR</name>
<accession>A0ABQ4YE03</accession>
<comment type="caution">
    <text evidence="1">The sequence shown here is derived from an EMBL/GenBank/DDBJ whole genome shotgun (WGS) entry which is preliminary data.</text>
</comment>
<dbReference type="EMBL" id="BQNB010010304">
    <property type="protein sequence ID" value="GJS75443.1"/>
    <property type="molecule type" value="Genomic_DNA"/>
</dbReference>
<reference evidence="1" key="1">
    <citation type="journal article" date="2022" name="Int. J. Mol. Sci.">
        <title>Draft Genome of Tanacetum Coccineum: Genomic Comparison of Closely Related Tanacetum-Family Plants.</title>
        <authorList>
            <person name="Yamashiro T."/>
            <person name="Shiraishi A."/>
            <person name="Nakayama K."/>
            <person name="Satake H."/>
        </authorList>
    </citation>
    <scope>NUCLEOTIDE SEQUENCE</scope>
</reference>
<dbReference type="InterPro" id="IPR034626">
    <property type="entry name" value="OEP24"/>
</dbReference>
<keyword evidence="2" id="KW-1185">Reference proteome</keyword>
<dbReference type="PANTHER" id="PTHR35284:SF5">
    <property type="entry name" value="OUTER ENVELOPE PORE PROTEIN 24, CHLOROPLASTIC-LIKE"/>
    <property type="match status" value="1"/>
</dbReference>
<organism evidence="1 2">
    <name type="scientific">Tanacetum coccineum</name>
    <dbReference type="NCBI Taxonomy" id="301880"/>
    <lineage>
        <taxon>Eukaryota</taxon>
        <taxon>Viridiplantae</taxon>
        <taxon>Streptophyta</taxon>
        <taxon>Embryophyta</taxon>
        <taxon>Tracheophyta</taxon>
        <taxon>Spermatophyta</taxon>
        <taxon>Magnoliopsida</taxon>
        <taxon>eudicotyledons</taxon>
        <taxon>Gunneridae</taxon>
        <taxon>Pentapetalae</taxon>
        <taxon>asterids</taxon>
        <taxon>campanulids</taxon>
        <taxon>Asterales</taxon>
        <taxon>Asteraceae</taxon>
        <taxon>Asteroideae</taxon>
        <taxon>Anthemideae</taxon>
        <taxon>Anthemidinae</taxon>
        <taxon>Tanacetum</taxon>
    </lineage>
</organism>
<gene>
    <name evidence="1" type="ORF">Tco_0725324</name>
</gene>
<evidence type="ECO:0000313" key="1">
    <source>
        <dbReference type="EMBL" id="GJS75443.1"/>
    </source>
</evidence>
<dbReference type="Proteomes" id="UP001151760">
    <property type="component" value="Unassembled WGS sequence"/>
</dbReference>
<proteinExistence type="predicted"/>
<dbReference type="PANTHER" id="PTHR35284">
    <property type="entry name" value="OUTER ENVELOPE PORE PROTEIN 24A, CHLOROPLASTIC-RELATED"/>
    <property type="match status" value="1"/>
</dbReference>